<dbReference type="RefSeq" id="WP_214543756.1">
    <property type="nucleotide sequence ID" value="NZ_JAHEWS010000004.1"/>
</dbReference>
<evidence type="ECO:0000313" key="2">
    <source>
        <dbReference type="Proteomes" id="UP001519641"/>
    </source>
</evidence>
<reference evidence="1 2" key="1">
    <citation type="submission" date="2021-05" db="EMBL/GenBank/DDBJ databases">
        <title>Whole genome sequence of Curtobacterium flaccumfaciens pv. flaccumfaciens strain CFBP 8819.</title>
        <authorList>
            <person name="Osdaghi E."/>
            <person name="Taghouti G."/>
            <person name="Portier P."/>
            <person name="Fazliarab A."/>
            <person name="Taghavi S.M."/>
            <person name="Briand M."/>
            <person name="Le-Saux M."/>
            <person name="Jacques M.-A."/>
        </authorList>
    </citation>
    <scope>NUCLEOTIDE SEQUENCE [LARGE SCALE GENOMIC DNA]</scope>
    <source>
        <strain evidence="1 2">CFBP 8819</strain>
    </source>
</reference>
<evidence type="ECO:0000313" key="1">
    <source>
        <dbReference type="EMBL" id="MBT1586933.1"/>
    </source>
</evidence>
<dbReference type="EMBL" id="JAHEWS010000004">
    <property type="protein sequence ID" value="MBT1586933.1"/>
    <property type="molecule type" value="Genomic_DNA"/>
</dbReference>
<comment type="caution">
    <text evidence="1">The sequence shown here is derived from an EMBL/GenBank/DDBJ whole genome shotgun (WGS) entry which is preliminary data.</text>
</comment>
<protein>
    <submittedName>
        <fullName evidence="1">Uncharacterized protein</fullName>
    </submittedName>
</protein>
<accession>A0ABS5VBS2</accession>
<name>A0ABS5VBS2_9MICO</name>
<keyword evidence="2" id="KW-1185">Reference proteome</keyword>
<proteinExistence type="predicted"/>
<dbReference type="Proteomes" id="UP001519641">
    <property type="component" value="Unassembled WGS sequence"/>
</dbReference>
<sequence length="125" mass="13895">MVLPSRPVVRLGAAVAQARVAGIARLDAELRARGVDHGTTLFGGYIIVAWKPHFPPPPGTWERDADDLTAVVQGVDERFPMWPGVASFLRTHHDELENFTVDELQVWIPEHGSIRERDGELELPP</sequence>
<organism evidence="1 2">
    <name type="scientific">Curtobacterium aurantiacum</name>
    <dbReference type="NCBI Taxonomy" id="3236919"/>
    <lineage>
        <taxon>Bacteria</taxon>
        <taxon>Bacillati</taxon>
        <taxon>Actinomycetota</taxon>
        <taxon>Actinomycetes</taxon>
        <taxon>Micrococcales</taxon>
        <taxon>Microbacteriaceae</taxon>
        <taxon>Curtobacterium</taxon>
    </lineage>
</organism>
<gene>
    <name evidence="1" type="ORF">KK097_03795</name>
</gene>